<dbReference type="InterPro" id="IPR055900">
    <property type="entry name" value="DUF7477"/>
</dbReference>
<evidence type="ECO:0000313" key="2">
    <source>
        <dbReference type="EMBL" id="KAF5786344.1"/>
    </source>
</evidence>
<organism evidence="2 3">
    <name type="scientific">Helianthus annuus</name>
    <name type="common">Common sunflower</name>
    <dbReference type="NCBI Taxonomy" id="4232"/>
    <lineage>
        <taxon>Eukaryota</taxon>
        <taxon>Viridiplantae</taxon>
        <taxon>Streptophyta</taxon>
        <taxon>Embryophyta</taxon>
        <taxon>Tracheophyta</taxon>
        <taxon>Spermatophyta</taxon>
        <taxon>Magnoliopsida</taxon>
        <taxon>eudicotyledons</taxon>
        <taxon>Gunneridae</taxon>
        <taxon>Pentapetalae</taxon>
        <taxon>asterids</taxon>
        <taxon>campanulids</taxon>
        <taxon>Asterales</taxon>
        <taxon>Asteraceae</taxon>
        <taxon>Asteroideae</taxon>
        <taxon>Heliantheae alliance</taxon>
        <taxon>Heliantheae</taxon>
        <taxon>Helianthus</taxon>
    </lineage>
</organism>
<reference evidence="2" key="2">
    <citation type="submission" date="2020-06" db="EMBL/GenBank/DDBJ databases">
        <title>Helianthus annuus Genome sequencing and assembly Release 2.</title>
        <authorList>
            <person name="Gouzy J."/>
            <person name="Langlade N."/>
            <person name="Munos S."/>
        </authorList>
    </citation>
    <scope>NUCLEOTIDE SEQUENCE</scope>
    <source>
        <tissue evidence="2">Leaves</tissue>
    </source>
</reference>
<sequence>MATARTRWANVMSHGAGFSDQVVELDLLYPSEGMHKRWDAECRITLTAATSNQATFVLSIREENLQMIHMTHFALLCFLANMSRAMVVYASRSGANIRVKLIWNNARYPCQPEGIECGSYVMKFMKEIAYGGVEILDNDNVGKGVEEYSAADMDDIREDWSTYAVNSIFKL</sequence>
<dbReference type="Gramene" id="mRNA:HanXRQr2_Chr10g0439761">
    <property type="protein sequence ID" value="mRNA:HanXRQr2_Chr10g0439761"/>
    <property type="gene ID" value="HanXRQr2_Chr10g0439761"/>
</dbReference>
<comment type="caution">
    <text evidence="2">The sequence shown here is derived from an EMBL/GenBank/DDBJ whole genome shotgun (WGS) entry which is preliminary data.</text>
</comment>
<name>A0A9K3HY26_HELAN</name>
<feature type="domain" description="DUF7477" evidence="1">
    <location>
        <begin position="1"/>
        <end position="64"/>
    </location>
</feature>
<dbReference type="Proteomes" id="UP000215914">
    <property type="component" value="Unassembled WGS sequence"/>
</dbReference>
<evidence type="ECO:0000259" key="1">
    <source>
        <dbReference type="Pfam" id="PF24289"/>
    </source>
</evidence>
<evidence type="ECO:0000313" key="3">
    <source>
        <dbReference type="Proteomes" id="UP000215914"/>
    </source>
</evidence>
<keyword evidence="3" id="KW-1185">Reference proteome</keyword>
<dbReference type="EMBL" id="MNCJ02000325">
    <property type="protein sequence ID" value="KAF5786344.1"/>
    <property type="molecule type" value="Genomic_DNA"/>
</dbReference>
<protein>
    <submittedName>
        <fullName evidence="2">Papain-like cysteine peptidase superfamily</fullName>
    </submittedName>
</protein>
<gene>
    <name evidence="2" type="ORF">HanXRQr2_Chr10g0439761</name>
</gene>
<dbReference type="OrthoDB" id="1934400at2759"/>
<dbReference type="InterPro" id="IPR038765">
    <property type="entry name" value="Papain-like_cys_pep_sf"/>
</dbReference>
<accession>A0A9K3HY26</accession>
<dbReference type="Pfam" id="PF24289">
    <property type="entry name" value="DUF7477"/>
    <property type="match status" value="1"/>
</dbReference>
<proteinExistence type="predicted"/>
<dbReference type="SUPFAM" id="SSF54001">
    <property type="entry name" value="Cysteine proteinases"/>
    <property type="match status" value="1"/>
</dbReference>
<reference evidence="2" key="1">
    <citation type="journal article" date="2017" name="Nature">
        <title>The sunflower genome provides insights into oil metabolism, flowering and Asterid evolution.</title>
        <authorList>
            <person name="Badouin H."/>
            <person name="Gouzy J."/>
            <person name="Grassa C.J."/>
            <person name="Murat F."/>
            <person name="Staton S.E."/>
            <person name="Cottret L."/>
            <person name="Lelandais-Briere C."/>
            <person name="Owens G.L."/>
            <person name="Carrere S."/>
            <person name="Mayjonade B."/>
            <person name="Legrand L."/>
            <person name="Gill N."/>
            <person name="Kane N.C."/>
            <person name="Bowers J.E."/>
            <person name="Hubner S."/>
            <person name="Bellec A."/>
            <person name="Berard A."/>
            <person name="Berges H."/>
            <person name="Blanchet N."/>
            <person name="Boniface M.C."/>
            <person name="Brunel D."/>
            <person name="Catrice O."/>
            <person name="Chaidir N."/>
            <person name="Claudel C."/>
            <person name="Donnadieu C."/>
            <person name="Faraut T."/>
            <person name="Fievet G."/>
            <person name="Helmstetter N."/>
            <person name="King M."/>
            <person name="Knapp S.J."/>
            <person name="Lai Z."/>
            <person name="Le Paslier M.C."/>
            <person name="Lippi Y."/>
            <person name="Lorenzon L."/>
            <person name="Mandel J.R."/>
            <person name="Marage G."/>
            <person name="Marchand G."/>
            <person name="Marquand E."/>
            <person name="Bret-Mestries E."/>
            <person name="Morien E."/>
            <person name="Nambeesan S."/>
            <person name="Nguyen T."/>
            <person name="Pegot-Espagnet P."/>
            <person name="Pouilly N."/>
            <person name="Raftis F."/>
            <person name="Sallet E."/>
            <person name="Schiex T."/>
            <person name="Thomas J."/>
            <person name="Vandecasteele C."/>
            <person name="Vares D."/>
            <person name="Vear F."/>
            <person name="Vautrin S."/>
            <person name="Crespi M."/>
            <person name="Mangin B."/>
            <person name="Burke J.M."/>
            <person name="Salse J."/>
            <person name="Munos S."/>
            <person name="Vincourt P."/>
            <person name="Rieseberg L.H."/>
            <person name="Langlade N.B."/>
        </authorList>
    </citation>
    <scope>NUCLEOTIDE SEQUENCE</scope>
    <source>
        <tissue evidence="2">Leaves</tissue>
    </source>
</reference>
<dbReference type="AlphaFoldDB" id="A0A9K3HY26"/>